<dbReference type="Proteomes" id="UP000215459">
    <property type="component" value="Unassembled WGS sequence"/>
</dbReference>
<dbReference type="AlphaFoldDB" id="A0A235B5P8"/>
<comment type="caution">
    <text evidence="1">The sequence shown here is derived from an EMBL/GenBank/DDBJ whole genome shotgun (WGS) entry which is preliminary data.</text>
</comment>
<dbReference type="OrthoDB" id="2989779at2"/>
<sequence>MAKYKGKFVMGGVETGQVMDQLQTGDELSLISAFGKVIKLTIQNTYRYDGRRVYETDRLGLIYADEVQSVSMPAWNKATLSRRAKVV</sequence>
<reference evidence="1 2" key="1">
    <citation type="submission" date="2017-07" db="EMBL/GenBank/DDBJ databases">
        <title>The genome sequence of Paludifilum halophilum highlights mechanisms for microbial adaptation to high salt environemnts.</title>
        <authorList>
            <person name="Belbahri L."/>
        </authorList>
    </citation>
    <scope>NUCLEOTIDE SEQUENCE [LARGE SCALE GENOMIC DNA]</scope>
    <source>
        <strain evidence="1 2">DSM 102817</strain>
    </source>
</reference>
<evidence type="ECO:0000313" key="1">
    <source>
        <dbReference type="EMBL" id="OYD07628.1"/>
    </source>
</evidence>
<protein>
    <submittedName>
        <fullName evidence="1">Uncharacterized protein</fullName>
    </submittedName>
</protein>
<keyword evidence="2" id="KW-1185">Reference proteome</keyword>
<dbReference type="EMBL" id="NOWF01000005">
    <property type="protein sequence ID" value="OYD07628.1"/>
    <property type="molecule type" value="Genomic_DNA"/>
</dbReference>
<name>A0A235B5P8_9BACL</name>
<gene>
    <name evidence="1" type="ORF">CHM34_09100</name>
</gene>
<proteinExistence type="predicted"/>
<evidence type="ECO:0000313" key="2">
    <source>
        <dbReference type="Proteomes" id="UP000215459"/>
    </source>
</evidence>
<dbReference type="RefSeq" id="WP_094264299.1">
    <property type="nucleotide sequence ID" value="NZ_NOWF01000005.1"/>
</dbReference>
<organism evidence="1 2">
    <name type="scientific">Paludifilum halophilum</name>
    <dbReference type="NCBI Taxonomy" id="1642702"/>
    <lineage>
        <taxon>Bacteria</taxon>
        <taxon>Bacillati</taxon>
        <taxon>Bacillota</taxon>
        <taxon>Bacilli</taxon>
        <taxon>Bacillales</taxon>
        <taxon>Thermoactinomycetaceae</taxon>
        <taxon>Paludifilum</taxon>
    </lineage>
</organism>
<accession>A0A235B5P8</accession>